<evidence type="ECO:0000313" key="3">
    <source>
        <dbReference type="Proteomes" id="UP000199400"/>
    </source>
</evidence>
<dbReference type="EMBL" id="FOMX01000021">
    <property type="protein sequence ID" value="SFE87462.1"/>
    <property type="molecule type" value="Genomic_DNA"/>
</dbReference>
<accession>A0A1I2E3C7</accession>
<protein>
    <submittedName>
        <fullName evidence="2">Uncharacterized protein</fullName>
    </submittedName>
</protein>
<gene>
    <name evidence="2" type="ORF">SAMN02745121_05906</name>
</gene>
<reference evidence="3" key="1">
    <citation type="submission" date="2016-10" db="EMBL/GenBank/DDBJ databases">
        <authorList>
            <person name="Varghese N."/>
            <person name="Submissions S."/>
        </authorList>
    </citation>
    <scope>NUCLEOTIDE SEQUENCE [LARGE SCALE GENOMIC DNA]</scope>
    <source>
        <strain evidence="3">ATCC 25963</strain>
    </source>
</reference>
<dbReference type="RefSeq" id="WP_096327509.1">
    <property type="nucleotide sequence ID" value="NZ_FOMX01000021.1"/>
</dbReference>
<evidence type="ECO:0000313" key="2">
    <source>
        <dbReference type="EMBL" id="SFE87462.1"/>
    </source>
</evidence>
<organism evidence="2 3">
    <name type="scientific">Nannocystis exedens</name>
    <dbReference type="NCBI Taxonomy" id="54"/>
    <lineage>
        <taxon>Bacteria</taxon>
        <taxon>Pseudomonadati</taxon>
        <taxon>Myxococcota</taxon>
        <taxon>Polyangia</taxon>
        <taxon>Nannocystales</taxon>
        <taxon>Nannocystaceae</taxon>
        <taxon>Nannocystis</taxon>
    </lineage>
</organism>
<proteinExistence type="predicted"/>
<name>A0A1I2E3C7_9BACT</name>
<sequence>MQSRYSPSDLRSLPREAVQELGGRDAATEQVDVGEALVGERPLLRDLVGEPPLVVEAREPAARDAHELADEVVDAAAKRS</sequence>
<keyword evidence="3" id="KW-1185">Reference proteome</keyword>
<feature type="region of interest" description="Disordered" evidence="1">
    <location>
        <begin position="1"/>
        <end position="30"/>
    </location>
</feature>
<feature type="compositionally biased region" description="Basic and acidic residues" evidence="1">
    <location>
        <begin position="12"/>
        <end position="27"/>
    </location>
</feature>
<dbReference type="AlphaFoldDB" id="A0A1I2E3C7"/>
<dbReference type="Proteomes" id="UP000199400">
    <property type="component" value="Unassembled WGS sequence"/>
</dbReference>
<evidence type="ECO:0000256" key="1">
    <source>
        <dbReference type="SAM" id="MobiDB-lite"/>
    </source>
</evidence>